<dbReference type="Pfam" id="PF00239">
    <property type="entry name" value="Resolvase"/>
    <property type="match status" value="1"/>
</dbReference>
<evidence type="ECO:0000256" key="1">
    <source>
        <dbReference type="ARBA" id="ARBA00022908"/>
    </source>
</evidence>
<evidence type="ECO:0000313" key="8">
    <source>
        <dbReference type="EMBL" id="MCS4122376.1"/>
    </source>
</evidence>
<evidence type="ECO:0000256" key="5">
    <source>
        <dbReference type="PROSITE-ProRule" id="PRU10137"/>
    </source>
</evidence>
<accession>A0A9X2V6R0</accession>
<dbReference type="AlphaFoldDB" id="A0A9X2V6R0"/>
<protein>
    <submittedName>
        <fullName evidence="8">DNA invertase Pin-like site-specific DNA recombinase</fullName>
    </submittedName>
</protein>
<dbReference type="RefSeq" id="WP_259040315.1">
    <property type="nucleotide sequence ID" value="NZ_JANTZO010000005.1"/>
</dbReference>
<evidence type="ECO:0000256" key="4">
    <source>
        <dbReference type="PIRSR" id="PIRSR606118-50"/>
    </source>
</evidence>
<dbReference type="InterPro" id="IPR036162">
    <property type="entry name" value="Resolvase-like_N_sf"/>
</dbReference>
<dbReference type="GO" id="GO:0000150">
    <property type="term" value="F:DNA strand exchange activity"/>
    <property type="evidence" value="ECO:0007669"/>
    <property type="project" value="InterPro"/>
</dbReference>
<organism evidence="8 9">
    <name type="scientific">Salinibacter ruber</name>
    <dbReference type="NCBI Taxonomy" id="146919"/>
    <lineage>
        <taxon>Bacteria</taxon>
        <taxon>Pseudomonadati</taxon>
        <taxon>Rhodothermota</taxon>
        <taxon>Rhodothermia</taxon>
        <taxon>Rhodothermales</taxon>
        <taxon>Salinibacteraceae</taxon>
        <taxon>Salinibacter</taxon>
    </lineage>
</organism>
<dbReference type="Proteomes" id="UP001155057">
    <property type="component" value="Unassembled WGS sequence"/>
</dbReference>
<dbReference type="SMART" id="SM00857">
    <property type="entry name" value="Resolvase"/>
    <property type="match status" value="1"/>
</dbReference>
<dbReference type="PROSITE" id="PS51736">
    <property type="entry name" value="RECOMBINASES_3"/>
    <property type="match status" value="1"/>
</dbReference>
<evidence type="ECO:0000259" key="6">
    <source>
        <dbReference type="PROSITE" id="PS51736"/>
    </source>
</evidence>
<dbReference type="PROSITE" id="PS00397">
    <property type="entry name" value="RECOMBINASES_1"/>
    <property type="match status" value="1"/>
</dbReference>
<dbReference type="EMBL" id="JANUBL010000005">
    <property type="protein sequence ID" value="MCS4122376.1"/>
    <property type="molecule type" value="Genomic_DNA"/>
</dbReference>
<dbReference type="InterPro" id="IPR006118">
    <property type="entry name" value="Recombinase_CS"/>
</dbReference>
<comment type="caution">
    <text evidence="8">The sequence shown here is derived from an EMBL/GenBank/DDBJ whole genome shotgun (WGS) entry which is preliminary data.</text>
</comment>
<keyword evidence="1" id="KW-0229">DNA integration</keyword>
<evidence type="ECO:0000313" key="9">
    <source>
        <dbReference type="Proteomes" id="UP001155144"/>
    </source>
</evidence>
<feature type="active site" description="O-(5'-phospho-DNA)-serine intermediate" evidence="4 5">
    <location>
        <position position="10"/>
    </location>
</feature>
<evidence type="ECO:0000313" key="7">
    <source>
        <dbReference type="EMBL" id="MCS3709731.1"/>
    </source>
</evidence>
<dbReference type="Proteomes" id="UP001155144">
    <property type="component" value="Unassembled WGS sequence"/>
</dbReference>
<dbReference type="CDD" id="cd03768">
    <property type="entry name" value="SR_ResInv"/>
    <property type="match status" value="1"/>
</dbReference>
<dbReference type="GO" id="GO:0015074">
    <property type="term" value="P:DNA integration"/>
    <property type="evidence" value="ECO:0007669"/>
    <property type="project" value="UniProtKB-KW"/>
</dbReference>
<dbReference type="PANTHER" id="PTHR30461:SF2">
    <property type="entry name" value="SERINE RECOMBINASE PINE-RELATED"/>
    <property type="match status" value="1"/>
</dbReference>
<feature type="domain" description="Resolvase/invertase-type recombinase catalytic" evidence="6">
    <location>
        <begin position="2"/>
        <end position="144"/>
    </location>
</feature>
<dbReference type="Gene3D" id="3.40.50.1390">
    <property type="entry name" value="Resolvase, N-terminal catalytic domain"/>
    <property type="match status" value="1"/>
</dbReference>
<evidence type="ECO:0000256" key="3">
    <source>
        <dbReference type="ARBA" id="ARBA00023172"/>
    </source>
</evidence>
<keyword evidence="3" id="KW-0233">DNA recombination</keyword>
<name>A0A9X2V6R0_9BACT</name>
<keyword evidence="2" id="KW-0238">DNA-binding</keyword>
<evidence type="ECO:0000256" key="2">
    <source>
        <dbReference type="ARBA" id="ARBA00023125"/>
    </source>
</evidence>
<gene>
    <name evidence="8" type="ORF">GGP45_002736</name>
    <name evidence="7" type="ORF">GGP61_001335</name>
</gene>
<sequence>MKTAAYLRVSTAEQDEALQRQGIIRFAEHADLNVTDWYCDKGVSGREEERPALDDLMEAARQRAIDCVVVWKFDRFARSASHLIRALDEFNHLGIRFVSVQDNIDTDSPMGKAMFTIIGAMAELESSLISERVQAGMQAAKEEGTHVGRPPTPDETIQEIERLAGETDLSIRKIKKALKETRNEDVSRGVVGRVVKEVRSEG</sequence>
<dbReference type="InterPro" id="IPR006119">
    <property type="entry name" value="Resolv_N"/>
</dbReference>
<dbReference type="PANTHER" id="PTHR30461">
    <property type="entry name" value="DNA-INVERTASE FROM LAMBDOID PROPHAGE"/>
    <property type="match status" value="1"/>
</dbReference>
<dbReference type="EMBL" id="JANUAE010000004">
    <property type="protein sequence ID" value="MCS3709731.1"/>
    <property type="molecule type" value="Genomic_DNA"/>
</dbReference>
<dbReference type="InterPro" id="IPR050639">
    <property type="entry name" value="SSR_resolvase"/>
</dbReference>
<dbReference type="GO" id="GO:0003677">
    <property type="term" value="F:DNA binding"/>
    <property type="evidence" value="ECO:0007669"/>
    <property type="project" value="UniProtKB-KW"/>
</dbReference>
<dbReference type="SUPFAM" id="SSF53041">
    <property type="entry name" value="Resolvase-like"/>
    <property type="match status" value="1"/>
</dbReference>
<reference evidence="8" key="1">
    <citation type="submission" date="2022-08" db="EMBL/GenBank/DDBJ databases">
        <title>Genomic Encyclopedia of Type Strains, Phase V (KMG-V): Genome sequencing to study the core and pangenomes of soil and plant-associated prokaryotes.</title>
        <authorList>
            <person name="Whitman W."/>
        </authorList>
    </citation>
    <scope>NUCLEOTIDE SEQUENCE</scope>
    <source>
        <strain evidence="8">SP3026</strain>
        <strain evidence="7">SP3049</strain>
    </source>
</reference>
<proteinExistence type="predicted"/>